<feature type="transmembrane region" description="Helical" evidence="1">
    <location>
        <begin position="110"/>
        <end position="130"/>
    </location>
</feature>
<protein>
    <recommendedName>
        <fullName evidence="4">Integral membrane protein</fullName>
    </recommendedName>
</protein>
<keyword evidence="1" id="KW-0812">Transmembrane</keyword>
<organism evidence="2 3">
    <name type="scientific">Svornostia abyssi</name>
    <dbReference type="NCBI Taxonomy" id="2898438"/>
    <lineage>
        <taxon>Bacteria</taxon>
        <taxon>Bacillati</taxon>
        <taxon>Actinomycetota</taxon>
        <taxon>Thermoleophilia</taxon>
        <taxon>Solirubrobacterales</taxon>
        <taxon>Baekduiaceae</taxon>
        <taxon>Svornostia</taxon>
    </lineage>
</organism>
<evidence type="ECO:0000313" key="3">
    <source>
        <dbReference type="Proteomes" id="UP001058860"/>
    </source>
</evidence>
<sequence>MSTAAQPAGPAAFARPSILRPALLTDAVVSAANGVVYLVAAGPVGELLGLSPGLLRGAGAFFLVYAAAVMLVARTPRRGTVLAIVIGNAVWAIDSMVAAVAGWGDPTTTGTVWIVLQGLIVGAFAVAQAIGRREL</sequence>
<dbReference type="EMBL" id="CP088295">
    <property type="protein sequence ID" value="UUY02770.1"/>
    <property type="molecule type" value="Genomic_DNA"/>
</dbReference>
<evidence type="ECO:0008006" key="4">
    <source>
        <dbReference type="Google" id="ProtNLM"/>
    </source>
</evidence>
<evidence type="ECO:0000313" key="2">
    <source>
        <dbReference type="EMBL" id="UUY02770.1"/>
    </source>
</evidence>
<keyword evidence="1" id="KW-1133">Transmembrane helix</keyword>
<reference evidence="3" key="1">
    <citation type="submission" date="2021-11" db="EMBL/GenBank/DDBJ databases">
        <title>Cultivation dependent microbiological survey of springs from the worlds oldest radium mine currently devoted to the extraction of radon-saturated water.</title>
        <authorList>
            <person name="Kapinusova G."/>
            <person name="Smrhova T."/>
            <person name="Strejcek M."/>
            <person name="Suman J."/>
            <person name="Jani K."/>
            <person name="Pajer P."/>
            <person name="Uhlik O."/>
        </authorList>
    </citation>
    <scope>NUCLEOTIDE SEQUENCE [LARGE SCALE GENOMIC DNA]</scope>
    <source>
        <strain evidence="3">J379</strain>
    </source>
</reference>
<proteinExistence type="predicted"/>
<evidence type="ECO:0000256" key="1">
    <source>
        <dbReference type="SAM" id="Phobius"/>
    </source>
</evidence>
<feature type="transmembrane region" description="Helical" evidence="1">
    <location>
        <begin position="23"/>
        <end position="42"/>
    </location>
</feature>
<feature type="transmembrane region" description="Helical" evidence="1">
    <location>
        <begin position="54"/>
        <end position="73"/>
    </location>
</feature>
<keyword evidence="1" id="KW-0472">Membrane</keyword>
<dbReference type="Proteomes" id="UP001058860">
    <property type="component" value="Chromosome"/>
</dbReference>
<gene>
    <name evidence="2" type="ORF">LRS13_19085</name>
</gene>
<feature type="transmembrane region" description="Helical" evidence="1">
    <location>
        <begin position="80"/>
        <end position="104"/>
    </location>
</feature>
<keyword evidence="3" id="KW-1185">Reference proteome</keyword>
<dbReference type="RefSeq" id="WP_353863293.1">
    <property type="nucleotide sequence ID" value="NZ_CP088295.1"/>
</dbReference>
<name>A0ABY5PE36_9ACTN</name>
<accession>A0ABY5PE36</accession>